<dbReference type="AlphaFoldDB" id="A0A3S4YYM3"/>
<dbReference type="STRING" id="1122997.GCA_000425285_01163"/>
<dbReference type="EMBL" id="LR134473">
    <property type="protein sequence ID" value="VEI04130.1"/>
    <property type="molecule type" value="Genomic_DNA"/>
</dbReference>
<evidence type="ECO:0000313" key="1">
    <source>
        <dbReference type="EMBL" id="VEI04130.1"/>
    </source>
</evidence>
<organism evidence="1 2">
    <name type="scientific">Acidipropionibacterium jensenii</name>
    <dbReference type="NCBI Taxonomy" id="1749"/>
    <lineage>
        <taxon>Bacteria</taxon>
        <taxon>Bacillati</taxon>
        <taxon>Actinomycetota</taxon>
        <taxon>Actinomycetes</taxon>
        <taxon>Propionibacteriales</taxon>
        <taxon>Propionibacteriaceae</taxon>
        <taxon>Acidipropionibacterium</taxon>
    </lineage>
</organism>
<dbReference type="OrthoDB" id="1684418at2"/>
<dbReference type="Proteomes" id="UP000277858">
    <property type="component" value="Chromosome"/>
</dbReference>
<reference evidence="1 2" key="1">
    <citation type="submission" date="2018-12" db="EMBL/GenBank/DDBJ databases">
        <authorList>
            <consortium name="Pathogen Informatics"/>
        </authorList>
    </citation>
    <scope>NUCLEOTIDE SEQUENCE [LARGE SCALE GENOMIC DNA]</scope>
    <source>
        <strain evidence="1 2">NCTC13652</strain>
    </source>
</reference>
<name>A0A3S4YYM3_9ACTN</name>
<keyword evidence="2" id="KW-1185">Reference proteome</keyword>
<protein>
    <submittedName>
        <fullName evidence="1">Protein of unknwon function (DUF3310)</fullName>
    </submittedName>
</protein>
<dbReference type="RefSeq" id="WP_051238252.1">
    <property type="nucleotide sequence ID" value="NZ_LR134473.1"/>
</dbReference>
<evidence type="ECO:0000313" key="2">
    <source>
        <dbReference type="Proteomes" id="UP000277858"/>
    </source>
</evidence>
<gene>
    <name evidence="1" type="ORF">NCTC13652_02354</name>
</gene>
<sequence>MTDPLKDALNAFFPSDPVHHPSHYTAGPPCPGCGRPIECIDITRTMDFCLGNVVKYAWRARLKGHPIEDLEKARQYLDFEIERLKEES</sequence>
<dbReference type="Pfam" id="PF11753">
    <property type="entry name" value="DUF3310"/>
    <property type="match status" value="1"/>
</dbReference>
<dbReference type="InterPro" id="IPR021739">
    <property type="entry name" value="SaV-like"/>
</dbReference>
<proteinExistence type="predicted"/>
<accession>A0A3S4YYM3</accession>